<dbReference type="EMBL" id="GL832960">
    <property type="protein sequence ID" value="EGD82262.1"/>
    <property type="molecule type" value="Genomic_DNA"/>
</dbReference>
<dbReference type="GeneID" id="16077030"/>
<organism evidence="2">
    <name type="scientific">Salpingoeca rosetta (strain ATCC 50818 / BSB-021)</name>
    <dbReference type="NCBI Taxonomy" id="946362"/>
    <lineage>
        <taxon>Eukaryota</taxon>
        <taxon>Choanoflagellata</taxon>
        <taxon>Craspedida</taxon>
        <taxon>Salpingoecidae</taxon>
        <taxon>Salpingoeca</taxon>
    </lineage>
</organism>
<accession>F2U3R8</accession>
<reference evidence="1" key="1">
    <citation type="submission" date="2009-08" db="EMBL/GenBank/DDBJ databases">
        <title>Annotation of Salpingoeca rosetta.</title>
        <authorList>
            <consortium name="The Broad Institute Genome Sequencing Platform"/>
            <person name="Russ C."/>
            <person name="Cuomo C."/>
            <person name="Burger G."/>
            <person name="Gray M.W."/>
            <person name="Holland P.W.H."/>
            <person name="King N."/>
            <person name="Lang F.B.F."/>
            <person name="Roger A.J."/>
            <person name="Ruiz-Trillo I."/>
            <person name="Young S.K."/>
            <person name="Zeng Q."/>
            <person name="Gargeya S."/>
            <person name="Alvarado L."/>
            <person name="Berlin A."/>
            <person name="Chapman S.B."/>
            <person name="Chen Z."/>
            <person name="Freedman E."/>
            <person name="Gellesch M."/>
            <person name="Goldberg J."/>
            <person name="Griggs A."/>
            <person name="Gujja S."/>
            <person name="Heilman E."/>
            <person name="Heiman D."/>
            <person name="Howarth C."/>
            <person name="Mehta T."/>
            <person name="Neiman D."/>
            <person name="Pearson M."/>
            <person name="Roberts A."/>
            <person name="Saif S."/>
            <person name="Shea T."/>
            <person name="Shenoy N."/>
            <person name="Sisk P."/>
            <person name="Stolte C."/>
            <person name="Sykes S."/>
            <person name="White J."/>
            <person name="Yandava C."/>
            <person name="Haas B."/>
            <person name="Nusbaum C."/>
            <person name="Birren B."/>
        </authorList>
    </citation>
    <scope>NUCLEOTIDE SEQUENCE [LARGE SCALE GENOMIC DNA]</scope>
    <source>
        <strain evidence="1">ATCC 50818</strain>
    </source>
</reference>
<dbReference type="Proteomes" id="UP000007799">
    <property type="component" value="Unassembled WGS sequence"/>
</dbReference>
<sequence length="363" mass="40148">MALLLHQDSLLNDMWLVCPGQCGHRMRQQCVGPTVIKTTLMIEHKAVAVEHLAEVSPDELPDILRAHLRRGNRRLPASANTLLPTLFGNHRPTPAQQQLLTPLTTPTPSSSPAPIIASIGKVGYKGPRGNAYTSKRHDVPQHKAMLRALPGVQMVQIDGASGLVEVKHETYGKWSEIRFCPITFIVCTTVFLRRVHHHGRVWPDFWDARMIDGMSRRITPSSCCLAWSPSFPGWPFSRLRGAVHHPPPTSTLTCGGGGGDLFFETGILPLHLCVARAVHRTPRQRQHLQPAEGRYSQGNRVEERIDTELVQRGDNMKVHGGWRQSACGFDGRVLGGAGEMDEAMITGRINTRLVSKGVDDIVI</sequence>
<dbReference type="KEGG" id="sre:PTSG_02932"/>
<dbReference type="Gene3D" id="2.70.150.10">
    <property type="entry name" value="Calcium-transporting ATPase, cytoplasmic transduction domain A"/>
    <property type="match status" value="1"/>
</dbReference>
<dbReference type="InParanoid" id="F2U3R8"/>
<proteinExistence type="predicted"/>
<dbReference type="RefSeq" id="XP_004996445.1">
    <property type="nucleotide sequence ID" value="XM_004996388.1"/>
</dbReference>
<protein>
    <submittedName>
        <fullName evidence="1">Uncharacterized protein</fullName>
    </submittedName>
</protein>
<evidence type="ECO:0000313" key="1">
    <source>
        <dbReference type="EMBL" id="EGD82262.1"/>
    </source>
</evidence>
<gene>
    <name evidence="1" type="ORF">PTSG_02932</name>
</gene>
<keyword evidence="2" id="KW-1185">Reference proteome</keyword>
<name>F2U3R8_SALR5</name>
<evidence type="ECO:0000313" key="2">
    <source>
        <dbReference type="Proteomes" id="UP000007799"/>
    </source>
</evidence>
<dbReference type="AlphaFoldDB" id="F2U3R8"/>